<sequence length="223" mass="25549">MQTLHLHNHTWDTSSKSFRLLSLAGVIVALVAIMFSPTLPIAIAVAVLVSLLWGVSYWLLISSRVQYTLTATHLQQHLAKGGWVVKWNNISRIDICQDVRADGWREPLPWVGIRLKHYPPYLQSICPRIASDILMDQRSLLYLGVKRHPQYALEDILLDSEPYYDEHGHRYAGLMGMLANRMRYQREFHGYDVYVSASDLDRSPEEFVGLARRYLAAAEPEST</sequence>
<dbReference type="EMBL" id="JBHRSE010000024">
    <property type="protein sequence ID" value="MFC3022853.1"/>
    <property type="molecule type" value="Genomic_DNA"/>
</dbReference>
<organism evidence="2 3">
    <name type="scientific">Vibrio zhugei</name>
    <dbReference type="NCBI Taxonomy" id="2479546"/>
    <lineage>
        <taxon>Bacteria</taxon>
        <taxon>Pseudomonadati</taxon>
        <taxon>Pseudomonadota</taxon>
        <taxon>Gammaproteobacteria</taxon>
        <taxon>Vibrionales</taxon>
        <taxon>Vibrionaceae</taxon>
        <taxon>Vibrio</taxon>
    </lineage>
</organism>
<dbReference type="InterPro" id="IPR021367">
    <property type="entry name" value="DUF2982"/>
</dbReference>
<dbReference type="Proteomes" id="UP001595384">
    <property type="component" value="Unassembled WGS sequence"/>
</dbReference>
<comment type="caution">
    <text evidence="2">The sequence shown here is derived from an EMBL/GenBank/DDBJ whole genome shotgun (WGS) entry which is preliminary data.</text>
</comment>
<keyword evidence="1" id="KW-1133">Transmembrane helix</keyword>
<protein>
    <submittedName>
        <fullName evidence="2">DUF2982 domain-containing protein</fullName>
    </submittedName>
</protein>
<dbReference type="RefSeq" id="WP_123016042.1">
    <property type="nucleotide sequence ID" value="NZ_AP024911.1"/>
</dbReference>
<proteinExistence type="predicted"/>
<evidence type="ECO:0000313" key="2">
    <source>
        <dbReference type="EMBL" id="MFC3022853.1"/>
    </source>
</evidence>
<feature type="transmembrane region" description="Helical" evidence="1">
    <location>
        <begin position="41"/>
        <end position="60"/>
    </location>
</feature>
<feature type="transmembrane region" description="Helical" evidence="1">
    <location>
        <begin position="18"/>
        <end position="35"/>
    </location>
</feature>
<accession>A0ABV7C7S6</accession>
<evidence type="ECO:0000313" key="3">
    <source>
        <dbReference type="Proteomes" id="UP001595384"/>
    </source>
</evidence>
<dbReference type="Pfam" id="PF11201">
    <property type="entry name" value="DUF2982"/>
    <property type="match status" value="1"/>
</dbReference>
<keyword evidence="1" id="KW-0472">Membrane</keyword>
<evidence type="ECO:0000256" key="1">
    <source>
        <dbReference type="SAM" id="Phobius"/>
    </source>
</evidence>
<keyword evidence="3" id="KW-1185">Reference proteome</keyword>
<gene>
    <name evidence="2" type="ORF">ACFODT_03290</name>
</gene>
<keyword evidence="1" id="KW-0812">Transmembrane</keyword>
<name>A0ABV7C7S6_9VIBR</name>
<reference evidence="3" key="1">
    <citation type="journal article" date="2019" name="Int. J. Syst. Evol. Microbiol.">
        <title>The Global Catalogue of Microorganisms (GCM) 10K type strain sequencing project: providing services to taxonomists for standard genome sequencing and annotation.</title>
        <authorList>
            <consortium name="The Broad Institute Genomics Platform"/>
            <consortium name="The Broad Institute Genome Sequencing Center for Infectious Disease"/>
            <person name="Wu L."/>
            <person name="Ma J."/>
        </authorList>
    </citation>
    <scope>NUCLEOTIDE SEQUENCE [LARGE SCALE GENOMIC DNA]</scope>
    <source>
        <strain evidence="3">KCTC 62784</strain>
    </source>
</reference>